<feature type="region of interest" description="Disordered" evidence="12">
    <location>
        <begin position="824"/>
        <end position="929"/>
    </location>
</feature>
<dbReference type="SMART" id="SM00213">
    <property type="entry name" value="UBQ"/>
    <property type="match status" value="1"/>
</dbReference>
<feature type="domain" description="Ubiquitin-like" evidence="13">
    <location>
        <begin position="17"/>
        <end position="77"/>
    </location>
</feature>
<dbReference type="HOGENOM" id="CLU_012159_0_0_1"/>
<dbReference type="InterPro" id="IPR021925">
    <property type="entry name" value="BAG6"/>
</dbReference>
<keyword evidence="7" id="KW-0053">Apoptosis</keyword>
<reference evidence="15" key="1">
    <citation type="submission" date="2011-08" db="EMBL/GenBank/DDBJ databases">
        <title>The draft genome of Latimeria chalumnae.</title>
        <authorList>
            <person name="Di Palma F."/>
            <person name="Alfoldi J."/>
            <person name="Johnson J."/>
            <person name="Berlin A."/>
            <person name="Gnerre S."/>
            <person name="Jaffe D."/>
            <person name="MacCallum I."/>
            <person name="Young S."/>
            <person name="Walker B.J."/>
            <person name="Lander E."/>
            <person name="Lindblad-Toh K."/>
        </authorList>
    </citation>
    <scope>NUCLEOTIDE SEQUENCE [LARGE SCALE GENOMIC DNA]</scope>
    <source>
        <strain evidence="15">Wild caught</strain>
    </source>
</reference>
<feature type="compositionally biased region" description="Low complexity" evidence="12">
    <location>
        <begin position="172"/>
        <end position="217"/>
    </location>
</feature>
<dbReference type="FunCoup" id="H3A2A1">
    <property type="interactions" value="3403"/>
</dbReference>
<dbReference type="Bgee" id="ENSLACG00000003360">
    <property type="expression patterns" value="Expressed in muscle tissue and 6 other cell types or tissues"/>
</dbReference>
<keyword evidence="4" id="KW-0813">Transport</keyword>
<dbReference type="EMBL" id="AFYH01201834">
    <property type="status" value="NOT_ANNOTATED_CDS"/>
    <property type="molecule type" value="Genomic_DNA"/>
</dbReference>
<evidence type="ECO:0000256" key="2">
    <source>
        <dbReference type="ARBA" id="ARBA00004514"/>
    </source>
</evidence>
<evidence type="ECO:0000256" key="4">
    <source>
        <dbReference type="ARBA" id="ARBA00022448"/>
    </source>
</evidence>
<dbReference type="GeneTree" id="ENSGT00390000016199"/>
<evidence type="ECO:0000256" key="5">
    <source>
        <dbReference type="ARBA" id="ARBA00022490"/>
    </source>
</evidence>
<dbReference type="GO" id="GO:0006915">
    <property type="term" value="P:apoptotic process"/>
    <property type="evidence" value="ECO:0007669"/>
    <property type="project" value="UniProtKB-KW"/>
</dbReference>
<keyword evidence="10" id="KW-0539">Nucleus</keyword>
<accession>H3A2A1</accession>
<dbReference type="EMBL" id="AFYH01201836">
    <property type="status" value="NOT_ANNOTATED_CDS"/>
    <property type="molecule type" value="Genomic_DNA"/>
</dbReference>
<feature type="region of interest" description="Disordered" evidence="12">
    <location>
        <begin position="85"/>
        <end position="123"/>
    </location>
</feature>
<gene>
    <name evidence="14" type="primary">BAG6</name>
</gene>
<dbReference type="GO" id="GO:0031593">
    <property type="term" value="F:polyubiquitin modification-dependent protein binding"/>
    <property type="evidence" value="ECO:0007669"/>
    <property type="project" value="TreeGrafter"/>
</dbReference>
<keyword evidence="8" id="KW-0156">Chromatin regulator</keyword>
<protein>
    <recommendedName>
        <fullName evidence="11">BCL2-associated athanogene 6</fullName>
    </recommendedName>
</protein>
<dbReference type="PANTHER" id="PTHR15204">
    <property type="entry name" value="LARGE PROLINE-RICH PROTEIN BAG6"/>
    <property type="match status" value="1"/>
</dbReference>
<dbReference type="EMBL" id="AFYH01201837">
    <property type="status" value="NOT_ANNOTATED_CDS"/>
    <property type="molecule type" value="Genomic_DNA"/>
</dbReference>
<evidence type="ECO:0000256" key="3">
    <source>
        <dbReference type="ARBA" id="ARBA00004550"/>
    </source>
</evidence>
<feature type="compositionally biased region" description="Polar residues" evidence="12">
    <location>
        <begin position="90"/>
        <end position="107"/>
    </location>
</feature>
<evidence type="ECO:0000313" key="15">
    <source>
        <dbReference type="Proteomes" id="UP000008672"/>
    </source>
</evidence>
<feature type="region of interest" description="Disordered" evidence="12">
    <location>
        <begin position="172"/>
        <end position="245"/>
    </location>
</feature>
<evidence type="ECO:0000256" key="6">
    <source>
        <dbReference type="ARBA" id="ARBA00022525"/>
    </source>
</evidence>
<dbReference type="Proteomes" id="UP000008672">
    <property type="component" value="Unassembled WGS sequence"/>
</dbReference>
<dbReference type="EMBL" id="AFYH01201833">
    <property type="status" value="NOT_ANNOTATED_CDS"/>
    <property type="molecule type" value="Genomic_DNA"/>
</dbReference>
<dbReference type="SUPFAM" id="SSF54236">
    <property type="entry name" value="Ubiquitin-like"/>
    <property type="match status" value="1"/>
</dbReference>
<feature type="compositionally biased region" description="Polar residues" evidence="12">
    <location>
        <begin position="918"/>
        <end position="929"/>
    </location>
</feature>
<evidence type="ECO:0000259" key="13">
    <source>
        <dbReference type="PROSITE" id="PS50053"/>
    </source>
</evidence>
<reference evidence="14" key="3">
    <citation type="submission" date="2025-09" db="UniProtKB">
        <authorList>
            <consortium name="Ensembl"/>
        </authorList>
    </citation>
    <scope>IDENTIFICATION</scope>
</reference>
<keyword evidence="6" id="KW-0964">Secreted</keyword>
<dbReference type="AlphaFoldDB" id="H3A2A1"/>
<dbReference type="Pfam" id="PF12057">
    <property type="entry name" value="BAG6"/>
    <property type="match status" value="1"/>
</dbReference>
<dbReference type="Gene3D" id="3.10.20.90">
    <property type="entry name" value="Phosphatidylinositol 3-kinase Catalytic Subunit, Chain A, domain 1"/>
    <property type="match status" value="1"/>
</dbReference>
<dbReference type="GO" id="GO:0006325">
    <property type="term" value="P:chromatin organization"/>
    <property type="evidence" value="ECO:0007669"/>
    <property type="project" value="UniProtKB-KW"/>
</dbReference>
<evidence type="ECO:0000256" key="1">
    <source>
        <dbReference type="ARBA" id="ARBA00004123"/>
    </source>
</evidence>
<dbReference type="PANTHER" id="PTHR15204:SF0">
    <property type="entry name" value="LARGE PROLINE-RICH PROTEIN BAG6"/>
    <property type="match status" value="1"/>
</dbReference>
<keyword evidence="15" id="KW-1185">Reference proteome</keyword>
<evidence type="ECO:0000256" key="11">
    <source>
        <dbReference type="ARBA" id="ARBA00030033"/>
    </source>
</evidence>
<dbReference type="EMBL" id="AFYH01201832">
    <property type="status" value="NOT_ANNOTATED_CDS"/>
    <property type="molecule type" value="Genomic_DNA"/>
</dbReference>
<feature type="region of interest" description="Disordered" evidence="12">
    <location>
        <begin position="962"/>
        <end position="995"/>
    </location>
</feature>
<dbReference type="CDD" id="cd01809">
    <property type="entry name" value="Ubl_BAG6"/>
    <property type="match status" value="1"/>
</dbReference>
<dbReference type="GO" id="GO:0051787">
    <property type="term" value="F:misfolded protein binding"/>
    <property type="evidence" value="ECO:0007669"/>
    <property type="project" value="TreeGrafter"/>
</dbReference>
<evidence type="ECO:0000256" key="10">
    <source>
        <dbReference type="ARBA" id="ARBA00023242"/>
    </source>
</evidence>
<dbReference type="STRING" id="7897.ENSLACP00000003772"/>
<keyword evidence="9" id="KW-0143">Chaperone</keyword>
<dbReference type="PROSITE" id="PS50053">
    <property type="entry name" value="UBIQUITIN_2"/>
    <property type="match status" value="1"/>
</dbReference>
<feature type="compositionally biased region" description="Basic and acidic residues" evidence="12">
    <location>
        <begin position="963"/>
        <end position="977"/>
    </location>
</feature>
<evidence type="ECO:0000256" key="12">
    <source>
        <dbReference type="SAM" id="MobiDB-lite"/>
    </source>
</evidence>
<feature type="region of interest" description="Disordered" evidence="12">
    <location>
        <begin position="363"/>
        <end position="415"/>
    </location>
</feature>
<organism evidence="14 15">
    <name type="scientific">Latimeria chalumnae</name>
    <name type="common">Coelacanth</name>
    <dbReference type="NCBI Taxonomy" id="7897"/>
    <lineage>
        <taxon>Eukaryota</taxon>
        <taxon>Metazoa</taxon>
        <taxon>Chordata</taxon>
        <taxon>Craniata</taxon>
        <taxon>Vertebrata</taxon>
        <taxon>Euteleostomi</taxon>
        <taxon>Coelacanthiformes</taxon>
        <taxon>Coelacanthidae</taxon>
        <taxon>Latimeria</taxon>
    </lineage>
</organism>
<dbReference type="InterPro" id="IPR029071">
    <property type="entry name" value="Ubiquitin-like_domsf"/>
</dbReference>
<dbReference type="GO" id="GO:0005634">
    <property type="term" value="C:nucleus"/>
    <property type="evidence" value="ECO:0007669"/>
    <property type="project" value="UniProtKB-SubCell"/>
</dbReference>
<dbReference type="GO" id="GO:0005576">
    <property type="term" value="C:extracellular region"/>
    <property type="evidence" value="ECO:0007669"/>
    <property type="project" value="UniProtKB-SubCell"/>
</dbReference>
<dbReference type="Ensembl" id="ENSLACT00000003806.1">
    <property type="protein sequence ID" value="ENSLACP00000003772.1"/>
    <property type="gene ID" value="ENSLACG00000003360.1"/>
</dbReference>
<dbReference type="GO" id="GO:0071818">
    <property type="term" value="C:BAT3 complex"/>
    <property type="evidence" value="ECO:0007669"/>
    <property type="project" value="TreeGrafter"/>
</dbReference>
<dbReference type="eggNOG" id="KOG4248">
    <property type="taxonomic scope" value="Eukaryota"/>
</dbReference>
<dbReference type="InParanoid" id="H3A2A1"/>
<comment type="subcellular location">
    <subcellularLocation>
        <location evidence="2">Cytoplasm</location>
        <location evidence="2">Cytosol</location>
    </subcellularLocation>
    <subcellularLocation>
        <location evidence="1">Nucleus</location>
    </subcellularLocation>
    <subcellularLocation>
        <location evidence="3">Secreted</location>
        <location evidence="3">Extracellular exosome</location>
    </subcellularLocation>
</comment>
<evidence type="ECO:0000256" key="7">
    <source>
        <dbReference type="ARBA" id="ARBA00022703"/>
    </source>
</evidence>
<sequence>MERRLRGSRIMAESENIEVTVKTLDSQSRSYTVPAEITVKEFKERISGSVNIPAEKQRLIYQGRVLQDDKRLKEYNVHGKVIHLVERAPPQTTQPQSGGGASPSQPTAGGRGSGPTPHDRNANSYVMVGTFNLPVNLMDTQQIQSEPRVRLVLAQHMLRDVQGIISRLENPPAEELPLLSSTPPAEAPEMMDTSSPEAQAAAGGSSPGESAATSGEGQTAEATSAGASAPQRDGAPSGPNHPSPSEYLEVLSELQRVEGRLQPFLQRYQEILGTATNADYNNNTEGRDEDQRIINLVGEALRLLGNTFVGLSDLRCNLSSATPRHLYVVRPMSHYTSPMVLQQAPIPIQINVGTTVTMTANGSHAAQGAASTEGQPGAGQSAQPPTSDTAQGATESPETASTQTQSQGSQTGHPRVVRITHQTVDPMVTMQVNVQGKWVLSFLLSASLFVCQPGPHGAKHSDLPQLPGTDSKKLNILVDNQSDMIVMSAKHSGLTLAYNWVRYDCILVIRKLPVNRLCHPLSSILVSHTVLSSLLFQRATDNLINGLEEYIRVTLPQRKGFQITAAAGFSLVRRSALSARFYDTVSVYHKLKSFKEKMCFKWWWGGSVLKFIANLEKKNDPTWSEAALEFGRRSGVLISNTVKEQVLSLDCRHYFLFVLFIIIIIIINKNVFCYTLKKGWVGNPFASVGVEEGVDITHTNLEFLREQFNRIATHILNCTDNTFGHRLLTLCNQSLFECLALNLFCLRGEQSALTNVINDRIRRMSADVNPSLVNWLTTMMGMRLQVILEHMPMTEEQIQHYVRRQADRQQEVQEEPMEQQILEQDAEEMQRESSSGSPVPATTAEEVMPSAEQPVSMETERAQQREEPDSEPWAATVPPDWVPIIKQDIQSQRKMKPQGPLSDAYLSGMPAKRRKSSLNRGPRQSLTEASTQLSSCYLWSVLKKKKILSSPWGAQRIQTPYRDQVKSDIQKRIRDDPNYSSQRFPNTHRAFEEES</sequence>
<evidence type="ECO:0000256" key="9">
    <source>
        <dbReference type="ARBA" id="ARBA00023186"/>
    </source>
</evidence>
<dbReference type="EMBL" id="AFYH01201835">
    <property type="status" value="NOT_ANNOTATED_CDS"/>
    <property type="molecule type" value="Genomic_DNA"/>
</dbReference>
<feature type="compositionally biased region" description="Polar residues" evidence="12">
    <location>
        <begin position="363"/>
        <end position="400"/>
    </location>
</feature>
<reference evidence="14" key="2">
    <citation type="submission" date="2025-08" db="UniProtKB">
        <authorList>
            <consortium name="Ensembl"/>
        </authorList>
    </citation>
    <scope>IDENTIFICATION</scope>
</reference>
<evidence type="ECO:0000313" key="14">
    <source>
        <dbReference type="Ensembl" id="ENSLACP00000003772.1"/>
    </source>
</evidence>
<feature type="compositionally biased region" description="Basic and acidic residues" evidence="12">
    <location>
        <begin position="858"/>
        <end position="867"/>
    </location>
</feature>
<proteinExistence type="predicted"/>
<feature type="compositionally biased region" description="Low complexity" evidence="12">
    <location>
        <begin position="401"/>
        <end position="412"/>
    </location>
</feature>
<dbReference type="Pfam" id="PF00240">
    <property type="entry name" value="ubiquitin"/>
    <property type="match status" value="1"/>
</dbReference>
<dbReference type="GO" id="GO:0036503">
    <property type="term" value="P:ERAD pathway"/>
    <property type="evidence" value="ECO:0007669"/>
    <property type="project" value="TreeGrafter"/>
</dbReference>
<name>H3A2A1_LATCH</name>
<evidence type="ECO:0000256" key="8">
    <source>
        <dbReference type="ARBA" id="ARBA00022853"/>
    </source>
</evidence>
<dbReference type="InterPro" id="IPR000626">
    <property type="entry name" value="Ubiquitin-like_dom"/>
</dbReference>
<keyword evidence="5" id="KW-0963">Cytoplasm</keyword>
<dbReference type="OMA" id="FFRQQLM"/>